<evidence type="ECO:0000256" key="1">
    <source>
        <dbReference type="RuleBase" id="RU003936"/>
    </source>
</evidence>
<dbReference type="InterPro" id="IPR015867">
    <property type="entry name" value="N-reg_PII/ATP_PRibTrfase_C"/>
</dbReference>
<protein>
    <submittedName>
        <fullName evidence="2">Nitrogen regulatory protein P-II 1</fullName>
    </submittedName>
</protein>
<dbReference type="GO" id="GO:0005829">
    <property type="term" value="C:cytosol"/>
    <property type="evidence" value="ECO:0007669"/>
    <property type="project" value="TreeGrafter"/>
</dbReference>
<dbReference type="SMART" id="SM00938">
    <property type="entry name" value="P-II"/>
    <property type="match status" value="1"/>
</dbReference>
<dbReference type="GO" id="GO:0005524">
    <property type="term" value="F:ATP binding"/>
    <property type="evidence" value="ECO:0007669"/>
    <property type="project" value="TreeGrafter"/>
</dbReference>
<proteinExistence type="inferred from homology"/>
<dbReference type="GO" id="GO:0030234">
    <property type="term" value="F:enzyme regulator activity"/>
    <property type="evidence" value="ECO:0007669"/>
    <property type="project" value="InterPro"/>
</dbReference>
<dbReference type="InterPro" id="IPR017918">
    <property type="entry name" value="N-reg_PII_CS"/>
</dbReference>
<comment type="caution">
    <text evidence="2">The sequence shown here is derived from an EMBL/GenBank/DDBJ whole genome shotgun (WGS) entry which is preliminary data.</text>
</comment>
<comment type="similarity">
    <text evidence="1">Belongs to the P(II) protein family.</text>
</comment>
<dbReference type="PROSITE" id="PS51343">
    <property type="entry name" value="PII_GLNB_DOM"/>
    <property type="match status" value="1"/>
</dbReference>
<dbReference type="PANTHER" id="PTHR30115">
    <property type="entry name" value="NITROGEN REGULATORY PROTEIN P-II"/>
    <property type="match status" value="1"/>
</dbReference>
<dbReference type="GO" id="GO:0006808">
    <property type="term" value="P:regulation of nitrogen utilization"/>
    <property type="evidence" value="ECO:0007669"/>
    <property type="project" value="InterPro"/>
</dbReference>
<dbReference type="EMBL" id="JACHIA010000001">
    <property type="protein sequence ID" value="MBB6068790.1"/>
    <property type="molecule type" value="Genomic_DNA"/>
</dbReference>
<dbReference type="PROSITE" id="PS00638">
    <property type="entry name" value="PII_GLNB_CTER"/>
    <property type="match status" value="1"/>
</dbReference>
<dbReference type="Proteomes" id="UP000582837">
    <property type="component" value="Unassembled WGS sequence"/>
</dbReference>
<dbReference type="PANTHER" id="PTHR30115:SF11">
    <property type="entry name" value="NITROGEN REGULATORY PROTEIN P-II HOMOLOG"/>
    <property type="match status" value="1"/>
</dbReference>
<reference evidence="2 3" key="1">
    <citation type="submission" date="2020-08" db="EMBL/GenBank/DDBJ databases">
        <title>Genomic Encyclopedia of Type Strains, Phase IV (KMG-IV): sequencing the most valuable type-strain genomes for metagenomic binning, comparative biology and taxonomic classification.</title>
        <authorList>
            <person name="Goeker M."/>
        </authorList>
    </citation>
    <scope>NUCLEOTIDE SEQUENCE [LARGE SCALE GENOMIC DNA]</scope>
    <source>
        <strain evidence="2 3">DSM 29007</strain>
    </source>
</reference>
<dbReference type="Pfam" id="PF00543">
    <property type="entry name" value="P-II"/>
    <property type="match status" value="1"/>
</dbReference>
<sequence length="121" mass="13362">MKLIIAIIRSERLSEVLEALYRADVRGLTVSPVRGHGGEVEQVETYRGTRVKVDLQDKMRLEIGVSEPFVEATVHAILESARTGQVGDGKVFVLPVEAVYRIRTGERDEAAVTPQPLDGHL</sequence>
<keyword evidence="3" id="KW-1185">Reference proteome</keyword>
<dbReference type="RefSeq" id="WP_170031179.1">
    <property type="nucleotide sequence ID" value="NZ_JABDTL010000001.1"/>
</dbReference>
<dbReference type="InterPro" id="IPR011322">
    <property type="entry name" value="N-reg_PII-like_a/b"/>
</dbReference>
<dbReference type="SUPFAM" id="SSF54913">
    <property type="entry name" value="GlnB-like"/>
    <property type="match status" value="1"/>
</dbReference>
<dbReference type="PRINTS" id="PR00340">
    <property type="entry name" value="PIIGLNB"/>
</dbReference>
<accession>A0A841GPD0</accession>
<evidence type="ECO:0000313" key="2">
    <source>
        <dbReference type="EMBL" id="MBB6068790.1"/>
    </source>
</evidence>
<dbReference type="Gene3D" id="3.30.70.120">
    <property type="match status" value="1"/>
</dbReference>
<organism evidence="2 3">
    <name type="scientific">Longimicrobium terrae</name>
    <dbReference type="NCBI Taxonomy" id="1639882"/>
    <lineage>
        <taxon>Bacteria</taxon>
        <taxon>Pseudomonadati</taxon>
        <taxon>Gemmatimonadota</taxon>
        <taxon>Longimicrobiia</taxon>
        <taxon>Longimicrobiales</taxon>
        <taxon>Longimicrobiaceae</taxon>
        <taxon>Longimicrobium</taxon>
    </lineage>
</organism>
<dbReference type="AlphaFoldDB" id="A0A841GPD0"/>
<gene>
    <name evidence="2" type="ORF">HNQ61_000401</name>
</gene>
<evidence type="ECO:0000313" key="3">
    <source>
        <dbReference type="Proteomes" id="UP000582837"/>
    </source>
</evidence>
<name>A0A841GPD0_9BACT</name>
<dbReference type="InterPro" id="IPR002187">
    <property type="entry name" value="N-reg_PII"/>
</dbReference>